<keyword evidence="3" id="KW-0479">Metal-binding</keyword>
<dbReference type="Proteomes" id="UP000178622">
    <property type="component" value="Unassembled WGS sequence"/>
</dbReference>
<evidence type="ECO:0000256" key="6">
    <source>
        <dbReference type="ARBA" id="ARBA00025737"/>
    </source>
</evidence>
<dbReference type="Pfam" id="PF04261">
    <property type="entry name" value="Dyp_perox_N"/>
    <property type="match status" value="1"/>
</dbReference>
<evidence type="ECO:0000256" key="3">
    <source>
        <dbReference type="ARBA" id="ARBA00022723"/>
    </source>
</evidence>
<gene>
    <name evidence="9" type="ORF">BG261_00525</name>
</gene>
<dbReference type="Pfam" id="PF20628">
    <property type="entry name" value="Dyp_perox_C"/>
    <property type="match status" value="1"/>
</dbReference>
<dbReference type="SUPFAM" id="SSF54909">
    <property type="entry name" value="Dimeric alpha+beta barrel"/>
    <property type="match status" value="1"/>
</dbReference>
<dbReference type="PROSITE" id="PS51404">
    <property type="entry name" value="DYP_PEROXIDASE"/>
    <property type="match status" value="1"/>
</dbReference>
<organism evidence="9 10">
    <name type="scientific">Floricoccus tropicus</name>
    <dbReference type="NCBI Taxonomy" id="1859473"/>
    <lineage>
        <taxon>Bacteria</taxon>
        <taxon>Bacillati</taxon>
        <taxon>Bacillota</taxon>
        <taxon>Bacilli</taxon>
        <taxon>Lactobacillales</taxon>
        <taxon>Streptococcaceae</taxon>
        <taxon>Floricoccus</taxon>
    </lineage>
</organism>
<feature type="domain" description="Dyp-type peroxidase N-terminal" evidence="7">
    <location>
        <begin position="37"/>
        <end position="129"/>
    </location>
</feature>
<keyword evidence="10" id="KW-1185">Reference proteome</keyword>
<feature type="domain" description="Dyp-type peroxidase C-terminal" evidence="8">
    <location>
        <begin position="134"/>
        <end position="295"/>
    </location>
</feature>
<evidence type="ECO:0000313" key="10">
    <source>
        <dbReference type="Proteomes" id="UP000178622"/>
    </source>
</evidence>
<dbReference type="PANTHER" id="PTHR30521">
    <property type="entry name" value="DEFERROCHELATASE/PEROXIDASE"/>
    <property type="match status" value="1"/>
</dbReference>
<dbReference type="InterPro" id="IPR048327">
    <property type="entry name" value="Dyp_perox_N"/>
</dbReference>
<dbReference type="OrthoDB" id="3251355at2"/>
<dbReference type="GO" id="GO:0004601">
    <property type="term" value="F:peroxidase activity"/>
    <property type="evidence" value="ECO:0007669"/>
    <property type="project" value="UniProtKB-KW"/>
</dbReference>
<accession>A0A1E8GRE7</accession>
<dbReference type="GO" id="GO:0046872">
    <property type="term" value="F:metal ion binding"/>
    <property type="evidence" value="ECO:0007669"/>
    <property type="project" value="UniProtKB-KW"/>
</dbReference>
<dbReference type="AlphaFoldDB" id="A0A1E8GRE7"/>
<proteinExistence type="inferred from homology"/>
<evidence type="ECO:0000256" key="1">
    <source>
        <dbReference type="ARBA" id="ARBA00001970"/>
    </source>
</evidence>
<evidence type="ECO:0000256" key="4">
    <source>
        <dbReference type="ARBA" id="ARBA00023002"/>
    </source>
</evidence>
<evidence type="ECO:0000256" key="5">
    <source>
        <dbReference type="ARBA" id="ARBA00023004"/>
    </source>
</evidence>
<keyword evidence="5" id="KW-0408">Iron</keyword>
<dbReference type="PANTHER" id="PTHR30521:SF0">
    <property type="entry name" value="DYP-TYPE PEROXIDASE FAMILY PROTEIN"/>
    <property type="match status" value="1"/>
</dbReference>
<protein>
    <submittedName>
        <fullName evidence="9">Peroxidase</fullName>
    </submittedName>
</protein>
<dbReference type="InterPro" id="IPR006314">
    <property type="entry name" value="Dyp_peroxidase"/>
</dbReference>
<reference evidence="10" key="1">
    <citation type="submission" date="2016-09" db="EMBL/GenBank/DDBJ databases">
        <title>Draft genome sequence of a novel species of the family Streptococcaceae isolated from flowers.</title>
        <authorList>
            <person name="Chuah L.-O."/>
            <person name="Yap K.-P."/>
            <person name="Thong K.L."/>
            <person name="Liong M.T."/>
            <person name="Ahmad R."/>
            <person name="Rusul G."/>
        </authorList>
    </citation>
    <scope>NUCLEOTIDE SEQUENCE [LARGE SCALE GENOMIC DNA]</scope>
    <source>
        <strain evidence="10">DF1</strain>
    </source>
</reference>
<comment type="caution">
    <text evidence="9">The sequence shown here is derived from an EMBL/GenBank/DDBJ whole genome shotgun (WGS) entry which is preliminary data.</text>
</comment>
<dbReference type="STRING" id="1859473.BG261_00525"/>
<sequence length="305" mass="34568">MKDPGKNIVFATYTMDKVDGAKDAIADLADHIPPFLNSMRTRYPDDRLEFAFGIGSEAWDYLFPGKAKPNQLVPFKEIDGPKVPAVATPGDLFFHIRANEMAICYEIHQLCYDIIKDYVKLTDETHGFRNFEGRAIIGFVDGTENPVGAEIPEYAIVGEEDEKFINGSYAFAQKYIHDMSYWNKQTTENQEASIGRRKYDDKELDDDAKMKNAHNVVSVDDTTGVENKIIRMNVPFAVTGENKVGTYFIGYSRYYSVTHRMLVNMFQGKPKGNYDRLLDFSTPITGNLFFIPSYDTLAEIADGTF</sequence>
<dbReference type="RefSeq" id="WP_070791424.1">
    <property type="nucleotide sequence ID" value="NZ_MKIR01000001.1"/>
</dbReference>
<keyword evidence="4" id="KW-0560">Oxidoreductase</keyword>
<evidence type="ECO:0000259" key="8">
    <source>
        <dbReference type="Pfam" id="PF20628"/>
    </source>
</evidence>
<dbReference type="GO" id="GO:0005829">
    <property type="term" value="C:cytosol"/>
    <property type="evidence" value="ECO:0007669"/>
    <property type="project" value="TreeGrafter"/>
</dbReference>
<keyword evidence="2 9" id="KW-0575">Peroxidase</keyword>
<evidence type="ECO:0000259" key="7">
    <source>
        <dbReference type="Pfam" id="PF04261"/>
    </source>
</evidence>
<dbReference type="EMBL" id="MKIR01000001">
    <property type="protein sequence ID" value="OFI50586.1"/>
    <property type="molecule type" value="Genomic_DNA"/>
</dbReference>
<name>A0A1E8GRE7_9LACT</name>
<comment type="similarity">
    <text evidence="6">Belongs to the DyP-type peroxidase family.</text>
</comment>
<dbReference type="InterPro" id="IPR048328">
    <property type="entry name" value="Dyp_perox_C"/>
</dbReference>
<dbReference type="NCBIfam" id="TIGR01413">
    <property type="entry name" value="Dyp_perox_fam"/>
    <property type="match status" value="1"/>
</dbReference>
<dbReference type="GO" id="GO:0020037">
    <property type="term" value="F:heme binding"/>
    <property type="evidence" value="ECO:0007669"/>
    <property type="project" value="InterPro"/>
</dbReference>
<comment type="cofactor">
    <cofactor evidence="1">
        <name>heme b</name>
        <dbReference type="ChEBI" id="CHEBI:60344"/>
    </cofactor>
</comment>
<dbReference type="InterPro" id="IPR011008">
    <property type="entry name" value="Dimeric_a/b-barrel"/>
</dbReference>
<evidence type="ECO:0000256" key="2">
    <source>
        <dbReference type="ARBA" id="ARBA00022559"/>
    </source>
</evidence>
<evidence type="ECO:0000313" key="9">
    <source>
        <dbReference type="EMBL" id="OFI50586.1"/>
    </source>
</evidence>